<dbReference type="InterPro" id="IPR041492">
    <property type="entry name" value="HAD_2"/>
</dbReference>
<sequence>MSAPLLVFDLDGTLVDTAADLIGALNRVLTGEGLGAVKIENAGALIGAGARAMLTRGFRMNGREPDAADLDRLFPVFLALYAADLVTESRPYPGVTAMLARFAAAGWRFAICTNKPEALSVRMIEALGLSAHFAAICGGDTFAVRKPDGAHVLGTIARAGGDAARAIMIGDSLNDVAAARAAGIPVIGVSWGYTDAPVASYQPDAVIDDFADLWDAVAALGAAASAAEG</sequence>
<evidence type="ECO:0000256" key="4">
    <source>
        <dbReference type="ARBA" id="ARBA00006171"/>
    </source>
</evidence>
<comment type="catalytic activity">
    <reaction evidence="1 10">
        <text>2-phosphoglycolate + H2O = glycolate + phosphate</text>
        <dbReference type="Rhea" id="RHEA:14369"/>
        <dbReference type="ChEBI" id="CHEBI:15377"/>
        <dbReference type="ChEBI" id="CHEBI:29805"/>
        <dbReference type="ChEBI" id="CHEBI:43474"/>
        <dbReference type="ChEBI" id="CHEBI:58033"/>
        <dbReference type="EC" id="3.1.3.18"/>
    </reaction>
</comment>
<dbReference type="FunFam" id="3.40.50.1000:FF:000022">
    <property type="entry name" value="Phosphoglycolate phosphatase"/>
    <property type="match status" value="1"/>
</dbReference>
<evidence type="ECO:0000256" key="9">
    <source>
        <dbReference type="ARBA" id="ARBA00023277"/>
    </source>
</evidence>
<dbReference type="GO" id="GO:0006281">
    <property type="term" value="P:DNA repair"/>
    <property type="evidence" value="ECO:0007669"/>
    <property type="project" value="TreeGrafter"/>
</dbReference>
<dbReference type="GO" id="GO:0005975">
    <property type="term" value="P:carbohydrate metabolic process"/>
    <property type="evidence" value="ECO:0007669"/>
    <property type="project" value="InterPro"/>
</dbReference>
<dbReference type="NCBIfam" id="TIGR01449">
    <property type="entry name" value="PGP_bact"/>
    <property type="match status" value="1"/>
</dbReference>
<dbReference type="EMBL" id="SJFN01000002">
    <property type="protein sequence ID" value="TBW40905.1"/>
    <property type="molecule type" value="Genomic_DNA"/>
</dbReference>
<dbReference type="Proteomes" id="UP000292781">
    <property type="component" value="Unassembled WGS sequence"/>
</dbReference>
<reference evidence="11 12" key="1">
    <citation type="submission" date="2019-02" db="EMBL/GenBank/DDBJ databases">
        <title>Siculibacillus lacustris gen. nov., sp. nov., a new rosette-forming bacterium isolated from a freshwater crater lake (Lake St. Ana, Romania).</title>
        <authorList>
            <person name="Felfoldi T."/>
            <person name="Marton Z."/>
            <person name="Szabo A."/>
            <person name="Mentes A."/>
            <person name="Boka K."/>
            <person name="Marialigeti K."/>
            <person name="Mathe I."/>
            <person name="Koncz M."/>
            <person name="Schumann P."/>
            <person name="Toth E."/>
        </authorList>
    </citation>
    <scope>NUCLEOTIDE SEQUENCE [LARGE SCALE GENOMIC DNA]</scope>
    <source>
        <strain evidence="11 12">SA-279</strain>
    </source>
</reference>
<dbReference type="PANTHER" id="PTHR43434:SF1">
    <property type="entry name" value="PHOSPHOGLYCOLATE PHOSPHATASE"/>
    <property type="match status" value="1"/>
</dbReference>
<feature type="active site" description="Nucleophile" evidence="10">
    <location>
        <position position="9"/>
    </location>
</feature>
<keyword evidence="7 10" id="KW-0378">Hydrolase</keyword>
<dbReference type="InterPro" id="IPR023198">
    <property type="entry name" value="PGP-like_dom2"/>
</dbReference>
<evidence type="ECO:0000256" key="5">
    <source>
        <dbReference type="ARBA" id="ARBA00013078"/>
    </source>
</evidence>
<dbReference type="Pfam" id="PF13419">
    <property type="entry name" value="HAD_2"/>
    <property type="match status" value="1"/>
</dbReference>
<proteinExistence type="inferred from homology"/>
<comment type="cofactor">
    <cofactor evidence="2 10">
        <name>Mg(2+)</name>
        <dbReference type="ChEBI" id="CHEBI:18420"/>
    </cofactor>
</comment>
<comment type="similarity">
    <text evidence="4 10">Belongs to the HAD-like hydrolase superfamily. CbbY/CbbZ/Gph/YieH family.</text>
</comment>
<comment type="pathway">
    <text evidence="3 10">Organic acid metabolism; glycolate biosynthesis; glycolate from 2-phosphoglycolate: step 1/1.</text>
</comment>
<evidence type="ECO:0000313" key="11">
    <source>
        <dbReference type="EMBL" id="TBW40905.1"/>
    </source>
</evidence>
<gene>
    <name evidence="11" type="primary">gph</name>
    <name evidence="11" type="ORF">EYW49_01760</name>
</gene>
<dbReference type="GO" id="GO:0008967">
    <property type="term" value="F:phosphoglycolate phosphatase activity"/>
    <property type="evidence" value="ECO:0007669"/>
    <property type="project" value="UniProtKB-UniRule"/>
</dbReference>
<keyword evidence="6 10" id="KW-0479">Metal-binding</keyword>
<dbReference type="SUPFAM" id="SSF56784">
    <property type="entry name" value="HAD-like"/>
    <property type="match status" value="1"/>
</dbReference>
<dbReference type="NCBIfam" id="TIGR01509">
    <property type="entry name" value="HAD-SF-IA-v3"/>
    <property type="match status" value="1"/>
</dbReference>
<dbReference type="Gene3D" id="3.40.50.1000">
    <property type="entry name" value="HAD superfamily/HAD-like"/>
    <property type="match status" value="1"/>
</dbReference>
<dbReference type="PANTHER" id="PTHR43434">
    <property type="entry name" value="PHOSPHOGLYCOLATE PHOSPHATASE"/>
    <property type="match status" value="1"/>
</dbReference>
<dbReference type="GO" id="GO:0046295">
    <property type="term" value="P:glycolate biosynthetic process"/>
    <property type="evidence" value="ECO:0007669"/>
    <property type="project" value="UniProtKB-UniRule"/>
</dbReference>
<comment type="caution">
    <text evidence="11">The sequence shown here is derived from an EMBL/GenBank/DDBJ whole genome shotgun (WGS) entry which is preliminary data.</text>
</comment>
<feature type="binding site" evidence="10">
    <location>
        <position position="171"/>
    </location>
    <ligand>
        <name>Mg(2+)</name>
        <dbReference type="ChEBI" id="CHEBI:18420"/>
    </ligand>
</feature>
<name>A0A4Q9VY56_9HYPH</name>
<keyword evidence="12" id="KW-1185">Reference proteome</keyword>
<dbReference type="InterPro" id="IPR023214">
    <property type="entry name" value="HAD_sf"/>
</dbReference>
<dbReference type="InterPro" id="IPR036412">
    <property type="entry name" value="HAD-like_sf"/>
</dbReference>
<evidence type="ECO:0000256" key="3">
    <source>
        <dbReference type="ARBA" id="ARBA00004818"/>
    </source>
</evidence>
<dbReference type="GO" id="GO:0005829">
    <property type="term" value="C:cytosol"/>
    <property type="evidence" value="ECO:0007669"/>
    <property type="project" value="TreeGrafter"/>
</dbReference>
<dbReference type="InterPro" id="IPR050155">
    <property type="entry name" value="HAD-like_hydrolase_sf"/>
</dbReference>
<evidence type="ECO:0000256" key="2">
    <source>
        <dbReference type="ARBA" id="ARBA00001946"/>
    </source>
</evidence>
<keyword evidence="8 10" id="KW-0460">Magnesium</keyword>
<comment type="function">
    <text evidence="10">Specifically catalyzes the dephosphorylation of 2-phosphoglycolate. Is involved in the dissimilation of the intracellular 2-phosphoglycolate formed during the DNA repair of 3'-phosphoglycolate ends, a major class of DNA lesions induced by oxidative stress.</text>
</comment>
<dbReference type="Gene3D" id="1.10.150.240">
    <property type="entry name" value="Putative phosphatase, domain 2"/>
    <property type="match status" value="1"/>
</dbReference>
<dbReference type="OrthoDB" id="9793014at2"/>
<evidence type="ECO:0000313" key="12">
    <source>
        <dbReference type="Proteomes" id="UP000292781"/>
    </source>
</evidence>
<dbReference type="InterPro" id="IPR006439">
    <property type="entry name" value="HAD-SF_hydro_IA"/>
</dbReference>
<dbReference type="SFLD" id="SFLDG01129">
    <property type="entry name" value="C1.5:_HAD__Beta-PGM__Phosphata"/>
    <property type="match status" value="1"/>
</dbReference>
<dbReference type="EC" id="3.1.3.18" evidence="5 10"/>
<dbReference type="NCBIfam" id="TIGR01549">
    <property type="entry name" value="HAD-SF-IA-v1"/>
    <property type="match status" value="1"/>
</dbReference>
<organism evidence="11 12">
    <name type="scientific">Siculibacillus lacustris</name>
    <dbReference type="NCBI Taxonomy" id="1549641"/>
    <lineage>
        <taxon>Bacteria</taxon>
        <taxon>Pseudomonadati</taxon>
        <taxon>Pseudomonadota</taxon>
        <taxon>Alphaproteobacteria</taxon>
        <taxon>Hyphomicrobiales</taxon>
        <taxon>Ancalomicrobiaceae</taxon>
        <taxon>Siculibacillus</taxon>
    </lineage>
</organism>
<dbReference type="HAMAP" id="MF_00495">
    <property type="entry name" value="GPH_hydrolase_bact"/>
    <property type="match status" value="1"/>
</dbReference>
<feature type="binding site" evidence="10">
    <location>
        <position position="11"/>
    </location>
    <ligand>
        <name>Mg(2+)</name>
        <dbReference type="ChEBI" id="CHEBI:18420"/>
    </ligand>
</feature>
<evidence type="ECO:0000256" key="6">
    <source>
        <dbReference type="ARBA" id="ARBA00022723"/>
    </source>
</evidence>
<dbReference type="SFLD" id="SFLDS00003">
    <property type="entry name" value="Haloacid_Dehalogenase"/>
    <property type="match status" value="1"/>
</dbReference>
<dbReference type="InterPro" id="IPR037512">
    <property type="entry name" value="PGPase_prok"/>
</dbReference>
<feature type="binding site" evidence="10">
    <location>
        <position position="9"/>
    </location>
    <ligand>
        <name>Mg(2+)</name>
        <dbReference type="ChEBI" id="CHEBI:18420"/>
    </ligand>
</feature>
<dbReference type="AlphaFoldDB" id="A0A4Q9VY56"/>
<evidence type="ECO:0000256" key="10">
    <source>
        <dbReference type="HAMAP-Rule" id="MF_00495"/>
    </source>
</evidence>
<protein>
    <recommendedName>
        <fullName evidence="5 10">Phosphoglycolate phosphatase</fullName>
        <shortName evidence="10">PGP</shortName>
        <shortName evidence="10">PGPase</shortName>
        <ecNumber evidence="5 10">3.1.3.18</ecNumber>
    </recommendedName>
</protein>
<evidence type="ECO:0000256" key="7">
    <source>
        <dbReference type="ARBA" id="ARBA00022801"/>
    </source>
</evidence>
<keyword evidence="9 10" id="KW-0119">Carbohydrate metabolism</keyword>
<evidence type="ECO:0000256" key="1">
    <source>
        <dbReference type="ARBA" id="ARBA00000830"/>
    </source>
</evidence>
<dbReference type="UniPathway" id="UPA00865">
    <property type="reaction ID" value="UER00834"/>
</dbReference>
<accession>A0A4Q9VY56</accession>
<dbReference type="GO" id="GO:0046872">
    <property type="term" value="F:metal ion binding"/>
    <property type="evidence" value="ECO:0007669"/>
    <property type="project" value="UniProtKB-KW"/>
</dbReference>
<dbReference type="RefSeq" id="WP_131305338.1">
    <property type="nucleotide sequence ID" value="NZ_SJFN01000002.1"/>
</dbReference>
<evidence type="ECO:0000256" key="8">
    <source>
        <dbReference type="ARBA" id="ARBA00022842"/>
    </source>
</evidence>